<keyword evidence="1 2" id="KW-0808">Transferase</keyword>
<evidence type="ECO:0000313" key="4">
    <source>
        <dbReference type="Proteomes" id="UP001208017"/>
    </source>
</evidence>
<dbReference type="Gene3D" id="3.40.1180.10">
    <property type="entry name" value="Decaprenyl diphosphate synthase-like"/>
    <property type="match status" value="1"/>
</dbReference>
<comment type="similarity">
    <text evidence="2">Belongs to the UPP synthase family.</text>
</comment>
<dbReference type="InterPro" id="IPR036424">
    <property type="entry name" value="UPP_synth-like_sf"/>
</dbReference>
<feature type="binding site" evidence="2">
    <location>
        <position position="51"/>
    </location>
    <ligand>
        <name>substrate</name>
    </ligand>
</feature>
<dbReference type="InterPro" id="IPR001441">
    <property type="entry name" value="UPP_synth-like"/>
</dbReference>
<comment type="caution">
    <text evidence="3">The sequence shown here is derived from an EMBL/GenBank/DDBJ whole genome shotgun (WGS) entry which is preliminary data.</text>
</comment>
<feature type="binding site" evidence="2">
    <location>
        <position position="55"/>
    </location>
    <ligand>
        <name>substrate</name>
    </ligand>
</feature>
<feature type="binding site" evidence="2">
    <location>
        <begin position="212"/>
        <end position="214"/>
    </location>
    <ligand>
        <name>substrate</name>
    </ligand>
</feature>
<dbReference type="EC" id="2.5.1.-" evidence="2"/>
<sequence>MLSGLKRLFKRTPEPNRQLGPSDIDLEAVPNHVAIIMDGNGRWAKQRNMPRIAGHRAGMQMVKEITNVADDIGIKVLTLYAFSTENWKRPTEEVDFLMRLPEEWLKKELATLIARNCQIRILGEVDRLPEHTRRVVVDAEEKTKANTGLILNIALNYGSRLEIINAIKQIAGDVTSGTLSIDDIDEATVDRALLTSGLPDPDLLIRTSGEVRLSNFLLWQSAYTEMWFTDVYWPDFKRENFLEAIRAYQGRGRRFGGLK</sequence>
<dbReference type="EMBL" id="JAPMLT010000001">
    <property type="protein sequence ID" value="MCX7568551.1"/>
    <property type="molecule type" value="Genomic_DNA"/>
</dbReference>
<proteinExistence type="inferred from homology"/>
<dbReference type="PROSITE" id="PS01066">
    <property type="entry name" value="UPP_SYNTHASE"/>
    <property type="match status" value="1"/>
</dbReference>
<dbReference type="InterPro" id="IPR018520">
    <property type="entry name" value="UPP_synth-like_CS"/>
</dbReference>
<evidence type="ECO:0000256" key="1">
    <source>
        <dbReference type="ARBA" id="ARBA00022679"/>
    </source>
</evidence>
<gene>
    <name evidence="3" type="ORF">OS242_01035</name>
</gene>
<feature type="active site" evidence="2">
    <location>
        <position position="38"/>
    </location>
</feature>
<dbReference type="PANTHER" id="PTHR10291">
    <property type="entry name" value="DEHYDRODOLICHYL DIPHOSPHATE SYNTHASE FAMILY MEMBER"/>
    <property type="match status" value="1"/>
</dbReference>
<dbReference type="NCBIfam" id="NF011405">
    <property type="entry name" value="PRK14830.1"/>
    <property type="match status" value="1"/>
</dbReference>
<feature type="binding site" evidence="2">
    <location>
        <position position="206"/>
    </location>
    <ligand>
        <name>substrate</name>
    </ligand>
</feature>
<comment type="function">
    <text evidence="2">Catalyzes the condensation of isopentenyl diphosphate (IPP) with allylic pyrophosphates generating different type of terpenoids.</text>
</comment>
<organism evidence="3 4">
    <name type="scientific">Tumebacillus lacus</name>
    <dbReference type="NCBI Taxonomy" id="2995335"/>
    <lineage>
        <taxon>Bacteria</taxon>
        <taxon>Bacillati</taxon>
        <taxon>Bacillota</taxon>
        <taxon>Bacilli</taxon>
        <taxon>Bacillales</taxon>
        <taxon>Alicyclobacillaceae</taxon>
        <taxon>Tumebacillus</taxon>
    </lineage>
</organism>
<dbReference type="GO" id="GO:0016740">
    <property type="term" value="F:transferase activity"/>
    <property type="evidence" value="ECO:0007669"/>
    <property type="project" value="UniProtKB-KW"/>
</dbReference>
<feature type="binding site" evidence="2">
    <location>
        <position position="89"/>
    </location>
    <ligand>
        <name>substrate</name>
    </ligand>
</feature>
<accession>A0ABT3WZ10</accession>
<feature type="binding site" evidence="2">
    <location>
        <position position="38"/>
    </location>
    <ligand>
        <name>Mg(2+)</name>
        <dbReference type="ChEBI" id="CHEBI:18420"/>
    </ligand>
</feature>
<evidence type="ECO:0000256" key="2">
    <source>
        <dbReference type="HAMAP-Rule" id="MF_01139"/>
    </source>
</evidence>
<evidence type="ECO:0000313" key="3">
    <source>
        <dbReference type="EMBL" id="MCX7568551.1"/>
    </source>
</evidence>
<dbReference type="PANTHER" id="PTHR10291:SF0">
    <property type="entry name" value="DEHYDRODOLICHYL DIPHOSPHATE SYNTHASE 2"/>
    <property type="match status" value="1"/>
</dbReference>
<dbReference type="SUPFAM" id="SSF64005">
    <property type="entry name" value="Undecaprenyl diphosphate synthase"/>
    <property type="match status" value="1"/>
</dbReference>
<comment type="cofactor">
    <cofactor evidence="2">
        <name>Mg(2+)</name>
        <dbReference type="ChEBI" id="CHEBI:18420"/>
    </cofactor>
    <text evidence="2">Binds 2 magnesium ions per subunit.</text>
</comment>
<dbReference type="Proteomes" id="UP001208017">
    <property type="component" value="Unassembled WGS sequence"/>
</dbReference>
<protein>
    <recommendedName>
        <fullName evidence="2">Isoprenyl transferase</fullName>
        <ecNumber evidence="2">2.5.1.-</ecNumber>
    </recommendedName>
</protein>
<dbReference type="NCBIfam" id="TIGR00055">
    <property type="entry name" value="uppS"/>
    <property type="match status" value="1"/>
</dbReference>
<keyword evidence="2" id="KW-0460">Magnesium</keyword>
<feature type="binding site" evidence="2">
    <location>
        <position position="43"/>
    </location>
    <ligand>
        <name>substrate</name>
    </ligand>
</feature>
<dbReference type="Pfam" id="PF01255">
    <property type="entry name" value="Prenyltransf"/>
    <property type="match status" value="1"/>
</dbReference>
<dbReference type="RefSeq" id="WP_267149796.1">
    <property type="nucleotide sequence ID" value="NZ_JAPMLT010000001.1"/>
</dbReference>
<comment type="subunit">
    <text evidence="2">Homodimer.</text>
</comment>
<reference evidence="3 4" key="1">
    <citation type="submission" date="2022-11" db="EMBL/GenBank/DDBJ databases">
        <title>Study of microbial diversity in lake waters.</title>
        <authorList>
            <person name="Zhang J."/>
        </authorList>
    </citation>
    <scope>NUCLEOTIDE SEQUENCE [LARGE SCALE GENOMIC DNA]</scope>
    <source>
        <strain evidence="3 4">DT12</strain>
    </source>
</reference>
<keyword evidence="4" id="KW-1185">Reference proteome</keyword>
<keyword evidence="2" id="KW-0479">Metal-binding</keyword>
<name>A0ABT3WZ10_9BACL</name>
<dbReference type="HAMAP" id="MF_01139">
    <property type="entry name" value="ISPT"/>
    <property type="match status" value="1"/>
</dbReference>
<feature type="binding site" evidence="2">
    <location>
        <position position="225"/>
    </location>
    <ligand>
        <name>Mg(2+)</name>
        <dbReference type="ChEBI" id="CHEBI:18420"/>
    </ligand>
</feature>
<dbReference type="CDD" id="cd00475">
    <property type="entry name" value="Cis_IPPS"/>
    <property type="match status" value="1"/>
</dbReference>
<feature type="binding site" evidence="2">
    <location>
        <begin position="83"/>
        <end position="85"/>
    </location>
    <ligand>
        <name>substrate</name>
    </ligand>
</feature>
<feature type="binding site" evidence="2">
    <location>
        <position position="87"/>
    </location>
    <ligand>
        <name>substrate</name>
    </ligand>
</feature>
<feature type="active site" description="Proton acceptor" evidence="2">
    <location>
        <position position="86"/>
    </location>
</feature>
<feature type="binding site" evidence="2">
    <location>
        <begin position="39"/>
        <end position="42"/>
    </location>
    <ligand>
        <name>substrate</name>
    </ligand>
</feature>